<dbReference type="EMBL" id="CAXHTA020000010">
    <property type="protein sequence ID" value="CAL5224466.1"/>
    <property type="molecule type" value="Genomic_DNA"/>
</dbReference>
<evidence type="ECO:0000256" key="3">
    <source>
        <dbReference type="ARBA" id="ARBA00013081"/>
    </source>
</evidence>
<dbReference type="Proteomes" id="UP001497392">
    <property type="component" value="Unassembled WGS sequence"/>
</dbReference>
<comment type="catalytic activity">
    <reaction evidence="10">
        <text>O-phospho-L-seryl-[protein] + H2O = L-seryl-[protein] + phosphate</text>
        <dbReference type="Rhea" id="RHEA:20629"/>
        <dbReference type="Rhea" id="RHEA-COMP:9863"/>
        <dbReference type="Rhea" id="RHEA-COMP:11604"/>
        <dbReference type="ChEBI" id="CHEBI:15377"/>
        <dbReference type="ChEBI" id="CHEBI:29999"/>
        <dbReference type="ChEBI" id="CHEBI:43474"/>
        <dbReference type="ChEBI" id="CHEBI:83421"/>
        <dbReference type="EC" id="3.1.3.16"/>
    </reaction>
</comment>
<keyword evidence="6" id="KW-0378">Hydrolase</keyword>
<sequence>MSSFHLPTLSYGPSTSGVPMPGNNTPESKQQKQQGAKRGSTADPMPSGAKASRKAPKVPSQPVEQSLAARRATAVYTTMERLLEETITDPQHLQSLVRPLSGEEYLQVAEERHLAGICGSAACPHERPTAPGKRRLQLETDTGFCSSVCELAARRLASRLGSADAAMDRLAAGSEQPVKPKILDKPTSTYAAGAADNPIMLAQVKEKDADVLQAEAQMRAAMANEASAALAAGLDPNAVEGYVPRNSPGTAAATAPQAKGTTKTVRADTATPKSSAPRTMEPGPAQSHSSAGPAEQHNIPVPALPQTAQDNDELGPITARTSETKGRPSQSSLNGVQHVSATSGSACEAPRRSRGAEEPPQDIRKLAKSLTDSGGSDPEGGLQQPAEGMQRSALADSATQESTMMETVLGDAGASHSTDPAQQPVLVFEVEDPEGPLDTPSEDIGQQFGRLQLKNAAELGLPAEQLSELAAAQGDTPPPTLEQDLELWKRHVGLQQGNGQEAEEGPAMAAEVRERALPDVIPAPELPEEDAASEADLDSDEETALQWLSEPPPNFGRHLSGFGQLFTLLEGLVTERSSQLLRGHAHSTEVPQHSSLQGQAVLEGGIERVLGDVLKAMHVPALRSAIEQHLHSLAGTFHFAAAIPNLQGTDWQMLTMVMLKALSQDQLPALQDSFDSRAGAKTLDAYVSSIGFSMEELWSLLDLLLE</sequence>
<feature type="domain" description="RTR1-type" evidence="14">
    <location>
        <begin position="95"/>
        <end position="170"/>
    </location>
</feature>
<evidence type="ECO:0000256" key="1">
    <source>
        <dbReference type="ARBA" id="ARBA00004123"/>
    </source>
</evidence>
<comment type="catalytic activity">
    <reaction evidence="11">
        <text>O-phospho-L-threonyl-[protein] + H2O = L-threonyl-[protein] + phosphate</text>
        <dbReference type="Rhea" id="RHEA:47004"/>
        <dbReference type="Rhea" id="RHEA-COMP:11060"/>
        <dbReference type="Rhea" id="RHEA-COMP:11605"/>
        <dbReference type="ChEBI" id="CHEBI:15377"/>
        <dbReference type="ChEBI" id="CHEBI:30013"/>
        <dbReference type="ChEBI" id="CHEBI:43474"/>
        <dbReference type="ChEBI" id="CHEBI:61977"/>
        <dbReference type="EC" id="3.1.3.16"/>
    </reaction>
</comment>
<feature type="compositionally biased region" description="Basic and acidic residues" evidence="13">
    <location>
        <begin position="349"/>
        <end position="365"/>
    </location>
</feature>
<keyword evidence="8" id="KW-0904">Protein phosphatase</keyword>
<evidence type="ECO:0000256" key="11">
    <source>
        <dbReference type="ARBA" id="ARBA00048336"/>
    </source>
</evidence>
<evidence type="ECO:0000259" key="14">
    <source>
        <dbReference type="PROSITE" id="PS51479"/>
    </source>
</evidence>
<dbReference type="InterPro" id="IPR007308">
    <property type="entry name" value="Rtr1/RPAP2_dom"/>
</dbReference>
<evidence type="ECO:0000256" key="7">
    <source>
        <dbReference type="ARBA" id="ARBA00022833"/>
    </source>
</evidence>
<evidence type="ECO:0000256" key="12">
    <source>
        <dbReference type="PROSITE-ProRule" id="PRU00812"/>
    </source>
</evidence>
<dbReference type="EC" id="3.1.3.16" evidence="3"/>
<evidence type="ECO:0000256" key="5">
    <source>
        <dbReference type="ARBA" id="ARBA00022771"/>
    </source>
</evidence>
<feature type="region of interest" description="Disordered" evidence="13">
    <location>
        <begin position="241"/>
        <end position="402"/>
    </location>
</feature>
<gene>
    <name evidence="15" type="primary">g7158</name>
    <name evidence="15" type="ORF">VP750_LOCUS6125</name>
</gene>
<evidence type="ECO:0000313" key="15">
    <source>
        <dbReference type="EMBL" id="CAL5224466.1"/>
    </source>
</evidence>
<name>A0ABP1FZL0_9CHLO</name>
<reference evidence="15 16" key="1">
    <citation type="submission" date="2024-06" db="EMBL/GenBank/DDBJ databases">
        <authorList>
            <person name="Kraege A."/>
            <person name="Thomma B."/>
        </authorList>
    </citation>
    <scope>NUCLEOTIDE SEQUENCE [LARGE SCALE GENOMIC DNA]</scope>
</reference>
<evidence type="ECO:0000256" key="10">
    <source>
        <dbReference type="ARBA" id="ARBA00047761"/>
    </source>
</evidence>
<comment type="similarity">
    <text evidence="2 12">Belongs to the RPAP2 family.</text>
</comment>
<dbReference type="PANTHER" id="PTHR14732:SF0">
    <property type="entry name" value="RNA POLYMERASE II SUBUNIT B1 CTD PHOSPHATASE RPAP2-RELATED"/>
    <property type="match status" value="1"/>
</dbReference>
<dbReference type="InterPro" id="IPR039693">
    <property type="entry name" value="Rtr1/RPAP2"/>
</dbReference>
<keyword evidence="5" id="KW-0863">Zinc-finger</keyword>
<feature type="compositionally biased region" description="Polar residues" evidence="13">
    <location>
        <begin position="1"/>
        <end position="34"/>
    </location>
</feature>
<evidence type="ECO:0000313" key="16">
    <source>
        <dbReference type="Proteomes" id="UP001497392"/>
    </source>
</evidence>
<comment type="caution">
    <text evidence="15">The sequence shown here is derived from an EMBL/GenBank/DDBJ whole genome shotgun (WGS) entry which is preliminary data.</text>
</comment>
<evidence type="ECO:0000256" key="9">
    <source>
        <dbReference type="ARBA" id="ARBA00023242"/>
    </source>
</evidence>
<keyword evidence="4" id="KW-0479">Metal-binding</keyword>
<dbReference type="PROSITE" id="PS51479">
    <property type="entry name" value="ZF_RTR1"/>
    <property type="match status" value="1"/>
</dbReference>
<evidence type="ECO:0000256" key="2">
    <source>
        <dbReference type="ARBA" id="ARBA00005676"/>
    </source>
</evidence>
<evidence type="ECO:0000256" key="13">
    <source>
        <dbReference type="SAM" id="MobiDB-lite"/>
    </source>
</evidence>
<feature type="compositionally biased region" description="Polar residues" evidence="13">
    <location>
        <begin position="327"/>
        <end position="345"/>
    </location>
</feature>
<keyword evidence="7" id="KW-0862">Zinc</keyword>
<comment type="subcellular location">
    <subcellularLocation>
        <location evidence="1">Nucleus</location>
    </subcellularLocation>
</comment>
<accession>A0ABP1FZL0</accession>
<evidence type="ECO:0000256" key="8">
    <source>
        <dbReference type="ARBA" id="ARBA00022912"/>
    </source>
</evidence>
<proteinExistence type="inferred from homology"/>
<keyword evidence="9" id="KW-0539">Nucleus</keyword>
<organism evidence="15 16">
    <name type="scientific">Coccomyxa viridis</name>
    <dbReference type="NCBI Taxonomy" id="1274662"/>
    <lineage>
        <taxon>Eukaryota</taxon>
        <taxon>Viridiplantae</taxon>
        <taxon>Chlorophyta</taxon>
        <taxon>core chlorophytes</taxon>
        <taxon>Trebouxiophyceae</taxon>
        <taxon>Trebouxiophyceae incertae sedis</taxon>
        <taxon>Coccomyxaceae</taxon>
        <taxon>Coccomyxa</taxon>
    </lineage>
</organism>
<keyword evidence="16" id="KW-1185">Reference proteome</keyword>
<dbReference type="Gene3D" id="1.25.40.820">
    <property type="match status" value="1"/>
</dbReference>
<evidence type="ECO:0000256" key="6">
    <source>
        <dbReference type="ARBA" id="ARBA00022801"/>
    </source>
</evidence>
<protein>
    <recommendedName>
        <fullName evidence="3">protein-serine/threonine phosphatase</fullName>
        <ecNumber evidence="3">3.1.3.16</ecNumber>
    </recommendedName>
</protein>
<dbReference type="PANTHER" id="PTHR14732">
    <property type="entry name" value="RNA POLYMERASE II SUBUNIT B1 CTD PHOSPHATASE RPAP2-RELATED"/>
    <property type="match status" value="1"/>
</dbReference>
<evidence type="ECO:0000256" key="4">
    <source>
        <dbReference type="ARBA" id="ARBA00022723"/>
    </source>
</evidence>
<feature type="region of interest" description="Disordered" evidence="13">
    <location>
        <begin position="1"/>
        <end position="69"/>
    </location>
</feature>
<dbReference type="InterPro" id="IPR038534">
    <property type="entry name" value="Rtr1/RPAP2_sf"/>
</dbReference>